<dbReference type="PANTHER" id="PTHR35459">
    <property type="entry name" value="T1N6.14 PROTEIN"/>
    <property type="match status" value="1"/>
</dbReference>
<evidence type="ECO:0000256" key="1">
    <source>
        <dbReference type="SAM" id="MobiDB-lite"/>
    </source>
</evidence>
<protein>
    <submittedName>
        <fullName evidence="2">Uncharacterized protein</fullName>
    </submittedName>
</protein>
<evidence type="ECO:0000313" key="2">
    <source>
        <dbReference type="EMBL" id="CAI9769554.1"/>
    </source>
</evidence>
<feature type="compositionally biased region" description="Pro residues" evidence="1">
    <location>
        <begin position="13"/>
        <end position="22"/>
    </location>
</feature>
<feature type="region of interest" description="Disordered" evidence="1">
    <location>
        <begin position="1"/>
        <end position="30"/>
    </location>
</feature>
<gene>
    <name evidence="2" type="ORF">FPE_LOCUS16736</name>
</gene>
<reference evidence="2" key="1">
    <citation type="submission" date="2023-05" db="EMBL/GenBank/DDBJ databases">
        <authorList>
            <person name="Huff M."/>
        </authorList>
    </citation>
    <scope>NUCLEOTIDE SEQUENCE</scope>
</reference>
<dbReference type="AlphaFoldDB" id="A0AAD2DXK4"/>
<sequence length="178" mass="20244">MEEPKVAQSTPETLPPSTPQTLPPQSKKRPLEQNLSNFKNAPYYKMRAVLRDLRPHFIEVLKTPNFRNCKAADEIRQGMKDMMDLYKEMMSESIKLEKCTNAPGNIEDEQNLKEHQKRAKLSENSTSEACNRALDHQVQGVSYIVGGSAFGWNFVTFQGSNAVYYGRTKESFRAANPL</sequence>
<organism evidence="2 3">
    <name type="scientific">Fraxinus pennsylvanica</name>
    <dbReference type="NCBI Taxonomy" id="56036"/>
    <lineage>
        <taxon>Eukaryota</taxon>
        <taxon>Viridiplantae</taxon>
        <taxon>Streptophyta</taxon>
        <taxon>Embryophyta</taxon>
        <taxon>Tracheophyta</taxon>
        <taxon>Spermatophyta</taxon>
        <taxon>Magnoliopsida</taxon>
        <taxon>eudicotyledons</taxon>
        <taxon>Gunneridae</taxon>
        <taxon>Pentapetalae</taxon>
        <taxon>asterids</taxon>
        <taxon>lamiids</taxon>
        <taxon>Lamiales</taxon>
        <taxon>Oleaceae</taxon>
        <taxon>Oleeae</taxon>
        <taxon>Fraxinus</taxon>
    </lineage>
</organism>
<keyword evidence="3" id="KW-1185">Reference proteome</keyword>
<evidence type="ECO:0000313" key="3">
    <source>
        <dbReference type="Proteomes" id="UP000834106"/>
    </source>
</evidence>
<accession>A0AAD2DXK4</accession>
<proteinExistence type="predicted"/>
<dbReference type="PANTHER" id="PTHR35459:SF2">
    <property type="entry name" value="T1N6.14 PROTEIN"/>
    <property type="match status" value="1"/>
</dbReference>
<name>A0AAD2DXK4_9LAMI</name>
<dbReference type="EMBL" id="OU503045">
    <property type="protein sequence ID" value="CAI9769554.1"/>
    <property type="molecule type" value="Genomic_DNA"/>
</dbReference>
<dbReference type="Proteomes" id="UP000834106">
    <property type="component" value="Chromosome 10"/>
</dbReference>